<feature type="active site" description="Proton acceptor" evidence="4">
    <location>
        <position position="152"/>
    </location>
</feature>
<sequence length="308" mass="33722">MKIGLALGSGAARGWAHIGIIEALEELGVKVSAVSGCSIGSYVGAAYCAGNLSELKSWVSDLTEWQVAKLMGVSMQKGGLVSGEKVFAKLTDDFATENIQDLTIPFSAVATDMRRGQEIIFSEGSTLDAVRASCSIPGIFPPHRFQNRWLLDGAVVNPVPVTLCRQLGVDIVIAVNLGSDFNPAETELHNQQQKKNEDKFNQFMNKSMESFSQWWESAFSSEEKEPKQAKPDKPTPPSLINCMSNALDIMQDRVTRSRLAGDPPDILLSPKLGHIGIMEFHRAQEAIEIGRASVMRVAEQIKYQLNLE</sequence>
<dbReference type="InterPro" id="IPR002641">
    <property type="entry name" value="PNPLA_dom"/>
</dbReference>
<proteinExistence type="predicted"/>
<name>A0A7Y0LBA0_9GAMM</name>
<dbReference type="GO" id="GO:0016787">
    <property type="term" value="F:hydrolase activity"/>
    <property type="evidence" value="ECO:0007669"/>
    <property type="project" value="UniProtKB-UniRule"/>
</dbReference>
<evidence type="ECO:0000256" key="4">
    <source>
        <dbReference type="PROSITE-ProRule" id="PRU01161"/>
    </source>
</evidence>
<keyword evidence="1 4" id="KW-0378">Hydrolase</keyword>
<dbReference type="Gene3D" id="3.40.1090.10">
    <property type="entry name" value="Cytosolic phospholipase A2 catalytic domain"/>
    <property type="match status" value="2"/>
</dbReference>
<dbReference type="InterPro" id="IPR016035">
    <property type="entry name" value="Acyl_Trfase/lysoPLipase"/>
</dbReference>
<gene>
    <name evidence="6" type="primary">rssA</name>
    <name evidence="6" type="ORF">HII17_06260</name>
</gene>
<evidence type="ECO:0000256" key="2">
    <source>
        <dbReference type="ARBA" id="ARBA00022963"/>
    </source>
</evidence>
<dbReference type="Pfam" id="PF01734">
    <property type="entry name" value="Patatin"/>
    <property type="match status" value="1"/>
</dbReference>
<organism evidence="6 7">
    <name type="scientific">Thalassotalea algicola</name>
    <dbReference type="NCBI Taxonomy" id="2716224"/>
    <lineage>
        <taxon>Bacteria</taxon>
        <taxon>Pseudomonadati</taxon>
        <taxon>Pseudomonadota</taxon>
        <taxon>Gammaproteobacteria</taxon>
        <taxon>Alteromonadales</taxon>
        <taxon>Colwelliaceae</taxon>
        <taxon>Thalassotalea</taxon>
    </lineage>
</organism>
<dbReference type="PANTHER" id="PTHR14226">
    <property type="entry name" value="NEUROPATHY TARGET ESTERASE/SWISS CHEESE D.MELANOGASTER"/>
    <property type="match status" value="1"/>
</dbReference>
<dbReference type="EMBL" id="JABBXH010000002">
    <property type="protein sequence ID" value="NMP31162.1"/>
    <property type="molecule type" value="Genomic_DNA"/>
</dbReference>
<dbReference type="PROSITE" id="PS51635">
    <property type="entry name" value="PNPLA"/>
    <property type="match status" value="1"/>
</dbReference>
<comment type="caution">
    <text evidence="4">Lacks conserved residue(s) required for the propagation of feature annotation.</text>
</comment>
<evidence type="ECO:0000259" key="5">
    <source>
        <dbReference type="PROSITE" id="PS51635"/>
    </source>
</evidence>
<dbReference type="RefSeq" id="WP_169074940.1">
    <property type="nucleotide sequence ID" value="NZ_JABBXH010000002.1"/>
</dbReference>
<feature type="short sequence motif" description="DGA/G" evidence="4">
    <location>
        <begin position="152"/>
        <end position="154"/>
    </location>
</feature>
<dbReference type="InterPro" id="IPR050301">
    <property type="entry name" value="NTE"/>
</dbReference>
<evidence type="ECO:0000256" key="3">
    <source>
        <dbReference type="ARBA" id="ARBA00023098"/>
    </source>
</evidence>
<keyword evidence="2 4" id="KW-0442">Lipid degradation</keyword>
<evidence type="ECO:0000313" key="6">
    <source>
        <dbReference type="EMBL" id="NMP31162.1"/>
    </source>
</evidence>
<feature type="short sequence motif" description="GXSXG" evidence="4">
    <location>
        <begin position="36"/>
        <end position="40"/>
    </location>
</feature>
<dbReference type="SUPFAM" id="SSF52151">
    <property type="entry name" value="FabD/lysophospholipase-like"/>
    <property type="match status" value="1"/>
</dbReference>
<comment type="caution">
    <text evidence="6">The sequence shown here is derived from an EMBL/GenBank/DDBJ whole genome shotgun (WGS) entry which is preliminary data.</text>
</comment>
<evidence type="ECO:0000313" key="7">
    <source>
        <dbReference type="Proteomes" id="UP000568664"/>
    </source>
</evidence>
<dbReference type="GO" id="GO:0016042">
    <property type="term" value="P:lipid catabolic process"/>
    <property type="evidence" value="ECO:0007669"/>
    <property type="project" value="UniProtKB-UniRule"/>
</dbReference>
<keyword evidence="7" id="KW-1185">Reference proteome</keyword>
<evidence type="ECO:0000256" key="1">
    <source>
        <dbReference type="ARBA" id="ARBA00022801"/>
    </source>
</evidence>
<dbReference type="Proteomes" id="UP000568664">
    <property type="component" value="Unassembled WGS sequence"/>
</dbReference>
<protein>
    <submittedName>
        <fullName evidence="6">Patatin-like phospholipase RssA</fullName>
    </submittedName>
</protein>
<dbReference type="PANTHER" id="PTHR14226:SF76">
    <property type="entry name" value="NTE FAMILY PROTEIN RSSA"/>
    <property type="match status" value="1"/>
</dbReference>
<reference evidence="6 7" key="1">
    <citation type="submission" date="2020-04" db="EMBL/GenBank/DDBJ databases">
        <title>Thalassotalea sp. M1531, isolated from the surface of marine red alga.</title>
        <authorList>
            <person name="Pang L."/>
            <person name="Lu D.-C."/>
        </authorList>
    </citation>
    <scope>NUCLEOTIDE SEQUENCE [LARGE SCALE GENOMIC DNA]</scope>
    <source>
        <strain evidence="6 7">M1531</strain>
    </source>
</reference>
<feature type="domain" description="PNPLA" evidence="5">
    <location>
        <begin position="5"/>
        <end position="165"/>
    </location>
</feature>
<dbReference type="AlphaFoldDB" id="A0A7Y0LBA0"/>
<accession>A0A7Y0LBA0</accession>
<keyword evidence="3 4" id="KW-0443">Lipid metabolism</keyword>
<feature type="active site" description="Nucleophile" evidence="4">
    <location>
        <position position="38"/>
    </location>
</feature>
<dbReference type="NCBIfam" id="NF007623">
    <property type="entry name" value="PRK10279.1"/>
    <property type="match status" value="1"/>
</dbReference>